<proteinExistence type="predicted"/>
<keyword evidence="2" id="KW-1185">Reference proteome</keyword>
<gene>
    <name evidence="1" type="ORF">G5C33_10185</name>
</gene>
<organism evidence="1 2">
    <name type="scientific">Stakelama tenebrarum</name>
    <dbReference type="NCBI Taxonomy" id="2711215"/>
    <lineage>
        <taxon>Bacteria</taxon>
        <taxon>Pseudomonadati</taxon>
        <taxon>Pseudomonadota</taxon>
        <taxon>Alphaproteobacteria</taxon>
        <taxon>Sphingomonadales</taxon>
        <taxon>Sphingomonadaceae</taxon>
        <taxon>Stakelama</taxon>
    </lineage>
</organism>
<dbReference type="Proteomes" id="UP000501568">
    <property type="component" value="Chromosome"/>
</dbReference>
<dbReference type="KEGG" id="spzr:G5C33_10185"/>
<sequence>MFGAATRGRLAAAKYDRELAMSGAWWTEYFARQDPLKPLQDYLRKREPAKPQSPAERISQYQAMKANGIDVTITRVPRKR</sequence>
<reference evidence="1 2" key="1">
    <citation type="submission" date="2020-02" db="EMBL/GenBank/DDBJ databases">
        <authorList>
            <person name="Zheng R.K."/>
            <person name="Sun C.M."/>
        </authorList>
    </citation>
    <scope>NUCLEOTIDE SEQUENCE [LARGE SCALE GENOMIC DNA]</scope>
    <source>
        <strain evidence="2">zrk23</strain>
    </source>
</reference>
<dbReference type="RefSeq" id="WP_165327114.1">
    <property type="nucleotide sequence ID" value="NZ_CP049109.1"/>
</dbReference>
<evidence type="ECO:0000313" key="1">
    <source>
        <dbReference type="EMBL" id="QIG80111.1"/>
    </source>
</evidence>
<evidence type="ECO:0000313" key="2">
    <source>
        <dbReference type="Proteomes" id="UP000501568"/>
    </source>
</evidence>
<accession>A0A6G6Y5I8</accession>
<dbReference type="AlphaFoldDB" id="A0A6G6Y5I8"/>
<name>A0A6G6Y5I8_9SPHN</name>
<dbReference type="EMBL" id="CP049109">
    <property type="protein sequence ID" value="QIG80111.1"/>
    <property type="molecule type" value="Genomic_DNA"/>
</dbReference>
<protein>
    <submittedName>
        <fullName evidence="1">Uncharacterized protein</fullName>
    </submittedName>
</protein>